<comment type="caution">
    <text evidence="1">The sequence shown here is derived from an EMBL/GenBank/DDBJ whole genome shotgun (WGS) entry which is preliminary data.</text>
</comment>
<dbReference type="Proteomes" id="UP001165489">
    <property type="component" value="Unassembled WGS sequence"/>
</dbReference>
<accession>A0ABS9V1K1</accession>
<feature type="non-terminal residue" evidence="1">
    <location>
        <position position="1"/>
    </location>
</feature>
<gene>
    <name evidence="1" type="ORF">MM239_12890</name>
</gene>
<dbReference type="EMBL" id="JAKZGP010000034">
    <property type="protein sequence ID" value="MCH7410297.1"/>
    <property type="molecule type" value="Genomic_DNA"/>
</dbReference>
<organism evidence="1 2">
    <name type="scientific">Belliella filtrata</name>
    <dbReference type="NCBI Taxonomy" id="2923435"/>
    <lineage>
        <taxon>Bacteria</taxon>
        <taxon>Pseudomonadati</taxon>
        <taxon>Bacteroidota</taxon>
        <taxon>Cytophagia</taxon>
        <taxon>Cytophagales</taxon>
        <taxon>Cyclobacteriaceae</taxon>
        <taxon>Belliella</taxon>
    </lineage>
</organism>
<proteinExistence type="predicted"/>
<protein>
    <submittedName>
        <fullName evidence="1">Uncharacterized protein</fullName>
    </submittedName>
</protein>
<sequence length="74" mass="8805">LFLTALFSELAIRDKKMKACHKSLYCPQNVQSIHFLLRNSLRLCVLNFNLDDLKGFAEIEKMFVLFYAFNRFNR</sequence>
<keyword evidence="2" id="KW-1185">Reference proteome</keyword>
<name>A0ABS9V1K1_9BACT</name>
<reference evidence="1" key="1">
    <citation type="submission" date="2022-03" db="EMBL/GenBank/DDBJ databases">
        <title>De novo assembled genomes of Belliella spp. (Cyclobacteriaceae) strains.</title>
        <authorList>
            <person name="Szabo A."/>
            <person name="Korponai K."/>
            <person name="Felfoldi T."/>
        </authorList>
    </citation>
    <scope>NUCLEOTIDE SEQUENCE</scope>
    <source>
        <strain evidence="1">DSM 111904</strain>
    </source>
</reference>
<evidence type="ECO:0000313" key="2">
    <source>
        <dbReference type="Proteomes" id="UP001165489"/>
    </source>
</evidence>
<evidence type="ECO:0000313" key="1">
    <source>
        <dbReference type="EMBL" id="MCH7410297.1"/>
    </source>
</evidence>
<dbReference type="RefSeq" id="WP_241348665.1">
    <property type="nucleotide sequence ID" value="NZ_JAKZGP010000034.1"/>
</dbReference>